<accession>A0A9D4BK96</accession>
<proteinExistence type="predicted"/>
<dbReference type="Pfam" id="PF02210">
    <property type="entry name" value="Laminin_G_2"/>
    <property type="match status" value="1"/>
</dbReference>
<comment type="caution">
    <text evidence="3">The sequence shown here is derived from an EMBL/GenBank/DDBJ whole genome shotgun (WGS) entry which is preliminary data.</text>
</comment>
<feature type="domain" description="Laminin G" evidence="2">
    <location>
        <begin position="1"/>
        <end position="57"/>
    </location>
</feature>
<protein>
    <recommendedName>
        <fullName evidence="2">Laminin G domain-containing protein</fullName>
    </recommendedName>
</protein>
<keyword evidence="4" id="KW-1185">Reference proteome</keyword>
<reference evidence="3" key="1">
    <citation type="journal article" date="2019" name="bioRxiv">
        <title>The Genome of the Zebra Mussel, Dreissena polymorpha: A Resource for Invasive Species Research.</title>
        <authorList>
            <person name="McCartney M.A."/>
            <person name="Auch B."/>
            <person name="Kono T."/>
            <person name="Mallez S."/>
            <person name="Zhang Y."/>
            <person name="Obille A."/>
            <person name="Becker A."/>
            <person name="Abrahante J.E."/>
            <person name="Garbe J."/>
            <person name="Badalamenti J.P."/>
            <person name="Herman A."/>
            <person name="Mangelson H."/>
            <person name="Liachko I."/>
            <person name="Sullivan S."/>
            <person name="Sone E.D."/>
            <person name="Koren S."/>
            <person name="Silverstein K.A.T."/>
            <person name="Beckman K.B."/>
            <person name="Gohl D.M."/>
        </authorList>
    </citation>
    <scope>NUCLEOTIDE SEQUENCE</scope>
    <source>
        <strain evidence="3">Duluth1</strain>
        <tissue evidence="3">Whole animal</tissue>
    </source>
</reference>
<dbReference type="EMBL" id="JAIWYP010000016">
    <property type="protein sequence ID" value="KAH3696383.1"/>
    <property type="molecule type" value="Genomic_DNA"/>
</dbReference>
<dbReference type="PROSITE" id="PS50025">
    <property type="entry name" value="LAM_G_DOMAIN"/>
    <property type="match status" value="1"/>
</dbReference>
<dbReference type="InterPro" id="IPR001791">
    <property type="entry name" value="Laminin_G"/>
</dbReference>
<name>A0A9D4BK96_DREPO</name>
<evidence type="ECO:0000259" key="2">
    <source>
        <dbReference type="PROSITE" id="PS50025"/>
    </source>
</evidence>
<dbReference type="SUPFAM" id="SSF49899">
    <property type="entry name" value="Concanavalin A-like lectins/glucanases"/>
    <property type="match status" value="1"/>
</dbReference>
<sequence length="58" mass="6391">MLNTNNILYIGGLQDVEQRTLGRFKSGFSGCLRDLVLDGYTLDMLAIADSGRNIKPCL</sequence>
<dbReference type="InterPro" id="IPR013320">
    <property type="entry name" value="ConA-like_dom_sf"/>
</dbReference>
<reference evidence="3" key="2">
    <citation type="submission" date="2020-11" db="EMBL/GenBank/DDBJ databases">
        <authorList>
            <person name="McCartney M.A."/>
            <person name="Auch B."/>
            <person name="Kono T."/>
            <person name="Mallez S."/>
            <person name="Becker A."/>
            <person name="Gohl D.M."/>
            <person name="Silverstein K.A.T."/>
            <person name="Koren S."/>
            <person name="Bechman K.B."/>
            <person name="Herman A."/>
            <person name="Abrahante J.E."/>
            <person name="Garbe J."/>
        </authorList>
    </citation>
    <scope>NUCLEOTIDE SEQUENCE</scope>
    <source>
        <strain evidence="3">Duluth1</strain>
        <tissue evidence="3">Whole animal</tissue>
    </source>
</reference>
<evidence type="ECO:0000313" key="4">
    <source>
        <dbReference type="Proteomes" id="UP000828390"/>
    </source>
</evidence>
<dbReference type="Proteomes" id="UP000828390">
    <property type="component" value="Unassembled WGS sequence"/>
</dbReference>
<gene>
    <name evidence="3" type="ORF">DPMN_083848</name>
</gene>
<comment type="caution">
    <text evidence="1">Lacks conserved residue(s) required for the propagation of feature annotation.</text>
</comment>
<evidence type="ECO:0000313" key="3">
    <source>
        <dbReference type="EMBL" id="KAH3696383.1"/>
    </source>
</evidence>
<evidence type="ECO:0000256" key="1">
    <source>
        <dbReference type="PROSITE-ProRule" id="PRU00122"/>
    </source>
</evidence>
<dbReference type="AlphaFoldDB" id="A0A9D4BK96"/>
<dbReference type="Gene3D" id="2.60.120.200">
    <property type="match status" value="1"/>
</dbReference>
<organism evidence="3 4">
    <name type="scientific">Dreissena polymorpha</name>
    <name type="common">Zebra mussel</name>
    <name type="synonym">Mytilus polymorpha</name>
    <dbReference type="NCBI Taxonomy" id="45954"/>
    <lineage>
        <taxon>Eukaryota</taxon>
        <taxon>Metazoa</taxon>
        <taxon>Spiralia</taxon>
        <taxon>Lophotrochozoa</taxon>
        <taxon>Mollusca</taxon>
        <taxon>Bivalvia</taxon>
        <taxon>Autobranchia</taxon>
        <taxon>Heteroconchia</taxon>
        <taxon>Euheterodonta</taxon>
        <taxon>Imparidentia</taxon>
        <taxon>Neoheterodontei</taxon>
        <taxon>Myida</taxon>
        <taxon>Dreissenoidea</taxon>
        <taxon>Dreissenidae</taxon>
        <taxon>Dreissena</taxon>
    </lineage>
</organism>